<evidence type="ECO:0000313" key="2">
    <source>
        <dbReference type="Proteomes" id="UP000294360"/>
    </source>
</evidence>
<reference evidence="1 2" key="1">
    <citation type="submission" date="2019-03" db="EMBL/GenBank/DDBJ databases">
        <authorList>
            <person name="Kox A.R. M."/>
        </authorList>
    </citation>
    <scope>NUCLEOTIDE SEQUENCE [LARGE SCALE GENOMIC DNA]</scope>
    <source>
        <strain evidence="1">MTUNDRAET4 annotated genome</strain>
    </source>
</reference>
<gene>
    <name evidence="1" type="ORF">MTUNDRAET4_0805</name>
</gene>
<proteinExistence type="predicted"/>
<sequence>MPRRTLCAKQEPASHAGDAPARCFGVGSAALLISLYLSVSTHDLVPNVVCNLCGPSP</sequence>
<organism evidence="1 2">
    <name type="scientific">Methylocella tundrae</name>
    <dbReference type="NCBI Taxonomy" id="227605"/>
    <lineage>
        <taxon>Bacteria</taxon>
        <taxon>Pseudomonadati</taxon>
        <taxon>Pseudomonadota</taxon>
        <taxon>Alphaproteobacteria</taxon>
        <taxon>Hyphomicrobiales</taxon>
        <taxon>Beijerinckiaceae</taxon>
        <taxon>Methylocella</taxon>
    </lineage>
</organism>
<name>A0A4U8YV97_METTU</name>
<dbReference type="KEGG" id="mtun:MTUNDRAET4_0805"/>
<dbReference type="AlphaFoldDB" id="A0A4U8YV97"/>
<accession>A0A4U8YV97</accession>
<evidence type="ECO:0000313" key="1">
    <source>
        <dbReference type="EMBL" id="VFU07698.1"/>
    </source>
</evidence>
<protein>
    <submittedName>
        <fullName evidence="1">Uncharacterized protein</fullName>
    </submittedName>
</protein>
<dbReference type="Proteomes" id="UP000294360">
    <property type="component" value="Chromosome"/>
</dbReference>
<dbReference type="EMBL" id="LR536450">
    <property type="protein sequence ID" value="VFU07698.1"/>
    <property type="molecule type" value="Genomic_DNA"/>
</dbReference>